<evidence type="ECO:0000313" key="8">
    <source>
        <dbReference type="Proteomes" id="UP000623795"/>
    </source>
</evidence>
<dbReference type="PANTHER" id="PTHR34584">
    <property type="entry name" value="NA(+)/H(+) ANTIPORTER SUBUNIT E1"/>
    <property type="match status" value="1"/>
</dbReference>
<reference evidence="7 8" key="1">
    <citation type="submission" date="2019-12" db="EMBL/GenBank/DDBJ databases">
        <title>Comparative genomics gives insights into the taxonomy of the Azoarcus-Aromatoleum group and reveals separate origins of nif in the plant-associated Azoarcus and non-plant-associated Aromatoleum sub-groups.</title>
        <authorList>
            <person name="Lafos M."/>
            <person name="Maluk M."/>
            <person name="Batista M."/>
            <person name="Junghare M."/>
            <person name="Carmona M."/>
            <person name="Faoro H."/>
            <person name="Cruz L.M."/>
            <person name="Battistoni F."/>
            <person name="De Souza E."/>
            <person name="Pedrosa F."/>
            <person name="Chen W.-M."/>
            <person name="Poole P.S."/>
            <person name="Dixon R.A."/>
            <person name="James E.K."/>
        </authorList>
    </citation>
    <scope>NUCLEOTIDE SEQUENCE [LARGE SCALE GENOMIC DNA]</scope>
    <source>
        <strain evidence="7 8">Td21</strain>
    </source>
</reference>
<keyword evidence="6" id="KW-0472">Membrane</keyword>
<accession>A0ABX1PXZ1</accession>
<evidence type="ECO:0000256" key="4">
    <source>
        <dbReference type="ARBA" id="ARBA00022692"/>
    </source>
</evidence>
<evidence type="ECO:0000256" key="5">
    <source>
        <dbReference type="ARBA" id="ARBA00022989"/>
    </source>
</evidence>
<name>A0ABX1PXZ1_9RHOO</name>
<evidence type="ECO:0000256" key="2">
    <source>
        <dbReference type="ARBA" id="ARBA00006228"/>
    </source>
</evidence>
<protein>
    <submittedName>
        <fullName evidence="7">Na+/H+ antiporter subunit E</fullName>
    </submittedName>
</protein>
<dbReference type="Proteomes" id="UP000623795">
    <property type="component" value="Unassembled WGS sequence"/>
</dbReference>
<organism evidence="7 8">
    <name type="scientific">Aromatoleum toluvorans</name>
    <dbReference type="NCBI Taxonomy" id="92002"/>
    <lineage>
        <taxon>Bacteria</taxon>
        <taxon>Pseudomonadati</taxon>
        <taxon>Pseudomonadota</taxon>
        <taxon>Betaproteobacteria</taxon>
        <taxon>Rhodocyclales</taxon>
        <taxon>Rhodocyclaceae</taxon>
        <taxon>Aromatoleum</taxon>
    </lineage>
</organism>
<dbReference type="RefSeq" id="WP_169255029.1">
    <property type="nucleotide sequence ID" value="NZ_WTVN01000005.1"/>
</dbReference>
<keyword evidence="5" id="KW-1133">Transmembrane helix</keyword>
<dbReference type="InterPro" id="IPR002758">
    <property type="entry name" value="Cation_antiport_E"/>
</dbReference>
<evidence type="ECO:0000256" key="6">
    <source>
        <dbReference type="ARBA" id="ARBA00023136"/>
    </source>
</evidence>
<keyword evidence="8" id="KW-1185">Reference proteome</keyword>
<evidence type="ECO:0000256" key="3">
    <source>
        <dbReference type="ARBA" id="ARBA00022475"/>
    </source>
</evidence>
<dbReference type="Pfam" id="PF01899">
    <property type="entry name" value="MNHE"/>
    <property type="match status" value="1"/>
</dbReference>
<dbReference type="NCBIfam" id="NF006520">
    <property type="entry name" value="PRK08965.1-4"/>
    <property type="match status" value="1"/>
</dbReference>
<gene>
    <name evidence="7" type="ORF">GPA22_05145</name>
</gene>
<keyword evidence="3" id="KW-1003">Cell membrane</keyword>
<comment type="subcellular location">
    <subcellularLocation>
        <location evidence="1">Cell membrane</location>
        <topology evidence="1">Multi-pass membrane protein</topology>
    </subcellularLocation>
</comment>
<dbReference type="PIRSF" id="PIRSF019239">
    <property type="entry name" value="MrpE"/>
    <property type="match status" value="1"/>
</dbReference>
<proteinExistence type="inferred from homology"/>
<comment type="similarity">
    <text evidence="2">Belongs to the CPA3 antiporters (TC 2.A.63) subunit E family.</text>
</comment>
<dbReference type="EMBL" id="WTVN01000005">
    <property type="protein sequence ID" value="NMG43115.1"/>
    <property type="molecule type" value="Genomic_DNA"/>
</dbReference>
<comment type="caution">
    <text evidence="7">The sequence shown here is derived from an EMBL/GenBank/DDBJ whole genome shotgun (WGS) entry which is preliminary data.</text>
</comment>
<dbReference type="PANTHER" id="PTHR34584:SF1">
    <property type="entry name" value="NA(+)_H(+) ANTIPORTER SUBUNIT E1"/>
    <property type="match status" value="1"/>
</dbReference>
<keyword evidence="4" id="KW-0812">Transmembrane</keyword>
<evidence type="ECO:0000313" key="7">
    <source>
        <dbReference type="EMBL" id="NMG43115.1"/>
    </source>
</evidence>
<evidence type="ECO:0000256" key="1">
    <source>
        <dbReference type="ARBA" id="ARBA00004651"/>
    </source>
</evidence>
<sequence>MRRPPLVPLLPAVLLAVWLLLNDSVAPGHVVLGAVFAWLVSAAVARLRPLPAWPRRLHVAIGLCWHVFVDIVRSNIGVGRVVLGAARRQPTIGFLQIPLQLRDPHGLAMLSIIITGTPGTVWAGHDPASNTLTLHVLDLQDEETWIRTIKDRYERPLMEIFE</sequence>